<comment type="caution">
    <text evidence="1">The sequence shown here is derived from an EMBL/GenBank/DDBJ whole genome shotgun (WGS) entry which is preliminary data.</text>
</comment>
<protein>
    <submittedName>
        <fullName evidence="1">Endonuclease domain-containing protein</fullName>
    </submittedName>
</protein>
<keyword evidence="1" id="KW-0378">Hydrolase</keyword>
<keyword evidence="1" id="KW-0255">Endonuclease</keyword>
<dbReference type="Proteomes" id="UP000616151">
    <property type="component" value="Unassembled WGS sequence"/>
</dbReference>
<name>A0ACC5QWJ8_9HYPH</name>
<evidence type="ECO:0000313" key="2">
    <source>
        <dbReference type="Proteomes" id="UP000616151"/>
    </source>
</evidence>
<gene>
    <name evidence="1" type="ORF">JHL16_00105</name>
</gene>
<accession>A0ACC5QWJ8</accession>
<proteinExistence type="predicted"/>
<keyword evidence="2" id="KW-1185">Reference proteome</keyword>
<sequence>MDDRIAFARSLRKNMTQEEAKLWVRLRAWRSKGYHFRRQAPIDGYVLDFVCKSHKLIVEVDGSQHGEDRGRAHDEKRDAHFRAKGYRIARLWNADVNQDPDAAADTVWAFLHGENPFA</sequence>
<dbReference type="EMBL" id="JAENHL010000003">
    <property type="protein sequence ID" value="MBK1864738.1"/>
    <property type="molecule type" value="Genomic_DNA"/>
</dbReference>
<evidence type="ECO:0000313" key="1">
    <source>
        <dbReference type="EMBL" id="MBK1864738.1"/>
    </source>
</evidence>
<keyword evidence="1" id="KW-0540">Nuclease</keyword>
<organism evidence="1 2">
    <name type="scientific">Taklimakanibacter albus</name>
    <dbReference type="NCBI Taxonomy" id="2800327"/>
    <lineage>
        <taxon>Bacteria</taxon>
        <taxon>Pseudomonadati</taxon>
        <taxon>Pseudomonadota</taxon>
        <taxon>Alphaproteobacteria</taxon>
        <taxon>Hyphomicrobiales</taxon>
        <taxon>Aestuariivirgaceae</taxon>
        <taxon>Taklimakanibacter</taxon>
    </lineage>
</organism>
<reference evidence="1" key="1">
    <citation type="submission" date="2021-01" db="EMBL/GenBank/DDBJ databases">
        <authorList>
            <person name="Sun Q."/>
        </authorList>
    </citation>
    <scope>NUCLEOTIDE SEQUENCE</scope>
    <source>
        <strain evidence="1">YIM B02566</strain>
    </source>
</reference>